<proteinExistence type="predicted"/>
<dbReference type="EMBL" id="BAABCY010000007">
    <property type="protein sequence ID" value="GAA3553810.1"/>
    <property type="molecule type" value="Genomic_DNA"/>
</dbReference>
<sequence>MDKYKCNIKENTKAATNKVMNDKGAKETESPINNSKSPNPMTFRSPVLSFILAYTIITKRRLNIKTVFIAMETINSVRSED</sequence>
<feature type="region of interest" description="Disordered" evidence="1">
    <location>
        <begin position="15"/>
        <end position="40"/>
    </location>
</feature>
<gene>
    <name evidence="2" type="ORF">GCM10022395_01680</name>
</gene>
<evidence type="ECO:0000256" key="1">
    <source>
        <dbReference type="SAM" id="MobiDB-lite"/>
    </source>
</evidence>
<feature type="compositionally biased region" description="Polar residues" evidence="1">
    <location>
        <begin position="30"/>
        <end position="40"/>
    </location>
</feature>
<reference evidence="3" key="1">
    <citation type="journal article" date="2019" name="Int. J. Syst. Evol. Microbiol.">
        <title>The Global Catalogue of Microorganisms (GCM) 10K type strain sequencing project: providing services to taxonomists for standard genome sequencing and annotation.</title>
        <authorList>
            <consortium name="The Broad Institute Genomics Platform"/>
            <consortium name="The Broad Institute Genome Sequencing Center for Infectious Disease"/>
            <person name="Wu L."/>
            <person name="Ma J."/>
        </authorList>
    </citation>
    <scope>NUCLEOTIDE SEQUENCE [LARGE SCALE GENOMIC DNA]</scope>
    <source>
        <strain evidence="3">JCM 17111</strain>
    </source>
</reference>
<name>A0ABP6WNL7_9FLAO</name>
<comment type="caution">
    <text evidence="2">The sequence shown here is derived from an EMBL/GenBank/DDBJ whole genome shotgun (WGS) entry which is preliminary data.</text>
</comment>
<evidence type="ECO:0000313" key="3">
    <source>
        <dbReference type="Proteomes" id="UP001500954"/>
    </source>
</evidence>
<protein>
    <submittedName>
        <fullName evidence="2">Uncharacterized protein</fullName>
    </submittedName>
</protein>
<keyword evidence="3" id="KW-1185">Reference proteome</keyword>
<organism evidence="2 3">
    <name type="scientific">Snuella lapsa</name>
    <dbReference type="NCBI Taxonomy" id="870481"/>
    <lineage>
        <taxon>Bacteria</taxon>
        <taxon>Pseudomonadati</taxon>
        <taxon>Bacteroidota</taxon>
        <taxon>Flavobacteriia</taxon>
        <taxon>Flavobacteriales</taxon>
        <taxon>Flavobacteriaceae</taxon>
        <taxon>Snuella</taxon>
    </lineage>
</organism>
<dbReference type="Proteomes" id="UP001500954">
    <property type="component" value="Unassembled WGS sequence"/>
</dbReference>
<evidence type="ECO:0000313" key="2">
    <source>
        <dbReference type="EMBL" id="GAA3553810.1"/>
    </source>
</evidence>
<accession>A0ABP6WNL7</accession>
<feature type="compositionally biased region" description="Basic and acidic residues" evidence="1">
    <location>
        <begin position="20"/>
        <end position="29"/>
    </location>
</feature>